<dbReference type="InParanoid" id="A0A1E7F986"/>
<evidence type="ECO:0000256" key="1">
    <source>
        <dbReference type="SAM" id="MobiDB-lite"/>
    </source>
</evidence>
<dbReference type="OrthoDB" id="264917at2759"/>
<accession>A0A1E7F986</accession>
<reference evidence="2 3" key="1">
    <citation type="submission" date="2016-09" db="EMBL/GenBank/DDBJ databases">
        <title>Extensive genetic diversity and differential bi-allelic expression allows diatom success in the polar Southern Ocean.</title>
        <authorList>
            <consortium name="DOE Joint Genome Institute"/>
            <person name="Mock T."/>
            <person name="Otillar R.P."/>
            <person name="Strauss J."/>
            <person name="Dupont C."/>
            <person name="Frickenhaus S."/>
            <person name="Maumus F."/>
            <person name="Mcmullan M."/>
            <person name="Sanges R."/>
            <person name="Schmutz J."/>
            <person name="Toseland A."/>
            <person name="Valas R."/>
            <person name="Veluchamy A."/>
            <person name="Ward B.J."/>
            <person name="Allen A."/>
            <person name="Barry K."/>
            <person name="Falciatore A."/>
            <person name="Ferrante M."/>
            <person name="Fortunato A.E."/>
            <person name="Gloeckner G."/>
            <person name="Gruber A."/>
            <person name="Hipkin R."/>
            <person name="Janech M."/>
            <person name="Kroth P."/>
            <person name="Leese F."/>
            <person name="Lindquist E."/>
            <person name="Lyon B.R."/>
            <person name="Martin J."/>
            <person name="Mayer C."/>
            <person name="Parker M."/>
            <person name="Quesneville H."/>
            <person name="Raymond J."/>
            <person name="Uhlig C."/>
            <person name="Valentin K.U."/>
            <person name="Worden A.Z."/>
            <person name="Armbrust E.V."/>
            <person name="Bowler C."/>
            <person name="Green B."/>
            <person name="Moulton V."/>
            <person name="Van Oosterhout C."/>
            <person name="Grigoriev I."/>
        </authorList>
    </citation>
    <scope>NUCLEOTIDE SEQUENCE [LARGE SCALE GENOMIC DNA]</scope>
    <source>
        <strain evidence="2 3">CCMP1102</strain>
    </source>
</reference>
<dbReference type="AlphaFoldDB" id="A0A1E7F986"/>
<dbReference type="Proteomes" id="UP000095751">
    <property type="component" value="Unassembled WGS sequence"/>
</dbReference>
<dbReference type="KEGG" id="fcy:FRACYDRAFT_226526"/>
<feature type="compositionally biased region" description="Basic and acidic residues" evidence="1">
    <location>
        <begin position="160"/>
        <end position="169"/>
    </location>
</feature>
<name>A0A1E7F986_9STRA</name>
<protein>
    <submittedName>
        <fullName evidence="2">Uncharacterized protein</fullName>
    </submittedName>
</protein>
<gene>
    <name evidence="2" type="ORF">FRACYDRAFT_226526</name>
</gene>
<feature type="region of interest" description="Disordered" evidence="1">
    <location>
        <begin position="139"/>
        <end position="169"/>
    </location>
</feature>
<keyword evidence="3" id="KW-1185">Reference proteome</keyword>
<proteinExistence type="predicted"/>
<organism evidence="2 3">
    <name type="scientific">Fragilariopsis cylindrus CCMP1102</name>
    <dbReference type="NCBI Taxonomy" id="635003"/>
    <lineage>
        <taxon>Eukaryota</taxon>
        <taxon>Sar</taxon>
        <taxon>Stramenopiles</taxon>
        <taxon>Ochrophyta</taxon>
        <taxon>Bacillariophyta</taxon>
        <taxon>Bacillariophyceae</taxon>
        <taxon>Bacillariophycidae</taxon>
        <taxon>Bacillariales</taxon>
        <taxon>Bacillariaceae</taxon>
        <taxon>Fragilariopsis</taxon>
    </lineage>
</organism>
<dbReference type="EMBL" id="KV784360">
    <property type="protein sequence ID" value="OEU14694.1"/>
    <property type="molecule type" value="Genomic_DNA"/>
</dbReference>
<evidence type="ECO:0000313" key="3">
    <source>
        <dbReference type="Proteomes" id="UP000095751"/>
    </source>
</evidence>
<evidence type="ECO:0000313" key="2">
    <source>
        <dbReference type="EMBL" id="OEU14694.1"/>
    </source>
</evidence>
<sequence length="291" mass="32338">MASLNNRLKEVKEKESKLPLVVLDSMLPRQVLELEVNNALLIELVRDCITREKPYIGMLGLARLQTGETIHLTKGVEVIIVEDKLQSIAPSVKGTKQEGGGGIKMTFKATGRRFEIEKEQGSVETAGGGWTEAKVQFLDSQQEEEDEINNYRSNGADDENGNRNDENDEYNRMAVARAITKSNELTNPNMNMPNNLSLVDRWIELAKEKERTPGQINTLLKELGKIPPTHQPTERAFWIGALINPLPAMGVALEIRPALLTAKKAEQRVEIALNGIHRSIEYMDGSSAGLV</sequence>